<comment type="caution">
    <text evidence="3">The sequence shown here is derived from an EMBL/GenBank/DDBJ whole genome shotgun (WGS) entry which is preliminary data.</text>
</comment>
<keyword evidence="4" id="KW-1185">Reference proteome</keyword>
<organism evidence="3 4">
    <name type="scientific">Pleurodeles waltl</name>
    <name type="common">Iberian ribbed newt</name>
    <dbReference type="NCBI Taxonomy" id="8319"/>
    <lineage>
        <taxon>Eukaryota</taxon>
        <taxon>Metazoa</taxon>
        <taxon>Chordata</taxon>
        <taxon>Craniata</taxon>
        <taxon>Vertebrata</taxon>
        <taxon>Euteleostomi</taxon>
        <taxon>Amphibia</taxon>
        <taxon>Batrachia</taxon>
        <taxon>Caudata</taxon>
        <taxon>Salamandroidea</taxon>
        <taxon>Salamandridae</taxon>
        <taxon>Pleurodelinae</taxon>
        <taxon>Pleurodeles</taxon>
    </lineage>
</organism>
<dbReference type="EMBL" id="JANPWB010000007">
    <property type="protein sequence ID" value="KAJ1173701.1"/>
    <property type="molecule type" value="Genomic_DNA"/>
</dbReference>
<evidence type="ECO:0000313" key="3">
    <source>
        <dbReference type="EMBL" id="KAJ1173701.1"/>
    </source>
</evidence>
<dbReference type="Proteomes" id="UP001066276">
    <property type="component" value="Chromosome 4_1"/>
</dbReference>
<feature type="region of interest" description="Disordered" evidence="1">
    <location>
        <begin position="46"/>
        <end position="67"/>
    </location>
</feature>
<dbReference type="EMBL" id="JANPWB010000007">
    <property type="protein sequence ID" value="KAJ1173699.1"/>
    <property type="molecule type" value="Genomic_DNA"/>
</dbReference>
<sequence>MLFWNQKVSVEAGKKVPLRKHCWGRGLAADEDGRLLRVLRAPEAWDGGGRASRAGERRPAHRCFPPEWGRRHRGPSSYLTLLPLPGADRTIVGQIPGLVPRVE</sequence>
<dbReference type="AlphaFoldDB" id="A0AAV7TBA7"/>
<accession>A0AAV7TBA7</accession>
<evidence type="ECO:0000256" key="1">
    <source>
        <dbReference type="SAM" id="MobiDB-lite"/>
    </source>
</evidence>
<gene>
    <name evidence="2" type="ORF">NDU88_005525</name>
    <name evidence="3" type="ORF">NDU88_005527</name>
</gene>
<evidence type="ECO:0000313" key="4">
    <source>
        <dbReference type="Proteomes" id="UP001066276"/>
    </source>
</evidence>
<name>A0AAV7TBA7_PLEWA</name>
<proteinExistence type="predicted"/>
<evidence type="ECO:0000313" key="2">
    <source>
        <dbReference type="EMBL" id="KAJ1173699.1"/>
    </source>
</evidence>
<reference evidence="3" key="1">
    <citation type="journal article" date="2022" name="bioRxiv">
        <title>Sequencing and chromosome-scale assembly of the giantPleurodeles waltlgenome.</title>
        <authorList>
            <person name="Brown T."/>
            <person name="Elewa A."/>
            <person name="Iarovenko S."/>
            <person name="Subramanian E."/>
            <person name="Araus A.J."/>
            <person name="Petzold A."/>
            <person name="Susuki M."/>
            <person name="Suzuki K.-i.T."/>
            <person name="Hayashi T."/>
            <person name="Toyoda A."/>
            <person name="Oliveira C."/>
            <person name="Osipova E."/>
            <person name="Leigh N.D."/>
            <person name="Simon A."/>
            <person name="Yun M.H."/>
        </authorList>
    </citation>
    <scope>NUCLEOTIDE SEQUENCE</scope>
    <source>
        <strain evidence="3">20211129_DDA</strain>
        <tissue evidence="3">Liver</tissue>
    </source>
</reference>
<protein>
    <submittedName>
        <fullName evidence="3">Uncharacterized protein</fullName>
    </submittedName>
</protein>